<keyword evidence="10" id="KW-1185">Reference proteome</keyword>
<dbReference type="GO" id="GO:0016787">
    <property type="term" value="F:hydrolase activity"/>
    <property type="evidence" value="ECO:0007669"/>
    <property type="project" value="UniProtKB-KW"/>
</dbReference>
<keyword evidence="3" id="KW-0540">Nuclease</keyword>
<dbReference type="GO" id="GO:0004519">
    <property type="term" value="F:endonuclease activity"/>
    <property type="evidence" value="ECO:0007669"/>
    <property type="project" value="UniProtKB-KW"/>
</dbReference>
<evidence type="ECO:0000313" key="9">
    <source>
        <dbReference type="EMBL" id="KAJ8333769.1"/>
    </source>
</evidence>
<feature type="region of interest" description="Disordered" evidence="7">
    <location>
        <begin position="197"/>
        <end position="223"/>
    </location>
</feature>
<dbReference type="FunFam" id="3.10.20.370:FF:000001">
    <property type="entry name" value="Retrovirus-related Pol polyprotein from transposon 17.6-like protein"/>
    <property type="match status" value="1"/>
</dbReference>
<dbReference type="InterPro" id="IPR043502">
    <property type="entry name" value="DNA/RNA_pol_sf"/>
</dbReference>
<sequence>MEKSGIQNFACFGEPATLGPRWTRWLMSFELYADGKGLILPNNATDAVKQRRRALLLHLAGPDVQDIFSTLANTGEATDYAAAVRALNLYFVPQVNAAFARQTFHKLTQNSGETIQQFATRLRQAARHCDYGGDADNQLRDAILSRCTSMYVKRKLLEEGPGLTLNRTLELASQCENVEEQMSAMSGATKAETETVHHAAQKGGRNAKYSKGKPTGKSDQNERKCYRCGHTDHLGRDPKCPAQTCHKCSGKDHFSTVCRTKPKGAKQGSEKGIGPTAERVRAVAEAREPENAAEVRSFLGLVGYSSRFIPQFATLSEPLRRLTRKDTPFEFGSEQREAFNALKNELARAGTLAYFDKDAQTKVIAGASPVGLGAVLVQVQQGEEVPICYVSRSLSDCERKYSQTERETLGLVWACERLHPYVYGRQFTLVTDHKPLEVIYGPHSKPCARIERWVLRLQPYDFKVLYIPGKQNIADSLSRLLGETAKRERHNHGSDEYVRFVAVSATPKALTTREVEEASATDPELIEVREAIVNGRFENCKAYAAIANELCVVGYLVLRGTPCYPASDTHERLP</sequence>
<evidence type="ECO:0000256" key="1">
    <source>
        <dbReference type="ARBA" id="ARBA00022679"/>
    </source>
</evidence>
<dbReference type="GO" id="GO:0008270">
    <property type="term" value="F:zinc ion binding"/>
    <property type="evidence" value="ECO:0007669"/>
    <property type="project" value="InterPro"/>
</dbReference>
<dbReference type="InterPro" id="IPR043128">
    <property type="entry name" value="Rev_trsase/Diguanyl_cyclase"/>
</dbReference>
<comment type="caution">
    <text evidence="9">The sequence shown here is derived from an EMBL/GenBank/DDBJ whole genome shotgun (WGS) entry which is preliminary data.</text>
</comment>
<evidence type="ECO:0000256" key="3">
    <source>
        <dbReference type="ARBA" id="ARBA00022722"/>
    </source>
</evidence>
<dbReference type="AlphaFoldDB" id="A0A9Q1E7Q4"/>
<reference evidence="9" key="1">
    <citation type="journal article" date="2023" name="Science">
        <title>Genome structures resolve the early diversification of teleost fishes.</title>
        <authorList>
            <person name="Parey E."/>
            <person name="Louis A."/>
            <person name="Montfort J."/>
            <person name="Bouchez O."/>
            <person name="Roques C."/>
            <person name="Iampietro C."/>
            <person name="Lluch J."/>
            <person name="Castinel A."/>
            <person name="Donnadieu C."/>
            <person name="Desvignes T."/>
            <person name="Floi Bucao C."/>
            <person name="Jouanno E."/>
            <person name="Wen M."/>
            <person name="Mejri S."/>
            <person name="Dirks R."/>
            <person name="Jansen H."/>
            <person name="Henkel C."/>
            <person name="Chen W.J."/>
            <person name="Zahm M."/>
            <person name="Cabau C."/>
            <person name="Klopp C."/>
            <person name="Thompson A.W."/>
            <person name="Robinson-Rechavi M."/>
            <person name="Braasch I."/>
            <person name="Lecointre G."/>
            <person name="Bobe J."/>
            <person name="Postlethwait J.H."/>
            <person name="Berthelot C."/>
            <person name="Roest Crollius H."/>
            <person name="Guiguen Y."/>
        </authorList>
    </citation>
    <scope>NUCLEOTIDE SEQUENCE</scope>
    <source>
        <strain evidence="9">WJC10195</strain>
    </source>
</reference>
<dbReference type="Proteomes" id="UP001152622">
    <property type="component" value="Chromosome 22"/>
</dbReference>
<dbReference type="OrthoDB" id="8954345at2759"/>
<evidence type="ECO:0000256" key="5">
    <source>
        <dbReference type="ARBA" id="ARBA00022801"/>
    </source>
</evidence>
<dbReference type="InterPro" id="IPR050951">
    <property type="entry name" value="Retrovirus_Pol_polyprotein"/>
</dbReference>
<keyword evidence="2" id="KW-0548">Nucleotidyltransferase</keyword>
<dbReference type="Pfam" id="PF17917">
    <property type="entry name" value="RT_RNaseH"/>
    <property type="match status" value="1"/>
</dbReference>
<keyword evidence="4" id="KW-0255">Endonuclease</keyword>
<dbReference type="InterPro" id="IPR041373">
    <property type="entry name" value="RT_RNaseH"/>
</dbReference>
<dbReference type="SUPFAM" id="SSF56672">
    <property type="entry name" value="DNA/RNA polymerases"/>
    <property type="match status" value="1"/>
</dbReference>
<dbReference type="InterPro" id="IPR001878">
    <property type="entry name" value="Znf_CCHC"/>
</dbReference>
<dbReference type="FunFam" id="3.30.70.270:FF:000023">
    <property type="entry name" value="Pol"/>
    <property type="match status" value="1"/>
</dbReference>
<evidence type="ECO:0000256" key="7">
    <source>
        <dbReference type="SAM" id="MobiDB-lite"/>
    </source>
</evidence>
<dbReference type="CDD" id="cd09274">
    <property type="entry name" value="RNase_HI_RT_Ty3"/>
    <property type="match status" value="1"/>
</dbReference>
<evidence type="ECO:0000256" key="2">
    <source>
        <dbReference type="ARBA" id="ARBA00022695"/>
    </source>
</evidence>
<dbReference type="EMBL" id="JAINUF010000022">
    <property type="protein sequence ID" value="KAJ8333769.1"/>
    <property type="molecule type" value="Genomic_DNA"/>
</dbReference>
<evidence type="ECO:0000256" key="4">
    <source>
        <dbReference type="ARBA" id="ARBA00022759"/>
    </source>
</evidence>
<keyword evidence="5" id="KW-0378">Hydrolase</keyword>
<dbReference type="PANTHER" id="PTHR37984">
    <property type="entry name" value="PROTEIN CBG26694"/>
    <property type="match status" value="1"/>
</dbReference>
<organism evidence="9 10">
    <name type="scientific">Synaphobranchus kaupii</name>
    <name type="common">Kaup's arrowtooth eel</name>
    <dbReference type="NCBI Taxonomy" id="118154"/>
    <lineage>
        <taxon>Eukaryota</taxon>
        <taxon>Metazoa</taxon>
        <taxon>Chordata</taxon>
        <taxon>Craniata</taxon>
        <taxon>Vertebrata</taxon>
        <taxon>Euteleostomi</taxon>
        <taxon>Actinopterygii</taxon>
        <taxon>Neopterygii</taxon>
        <taxon>Teleostei</taxon>
        <taxon>Anguilliformes</taxon>
        <taxon>Synaphobranchidae</taxon>
        <taxon>Synaphobranchus</taxon>
    </lineage>
</organism>
<evidence type="ECO:0000259" key="8">
    <source>
        <dbReference type="SMART" id="SM00343"/>
    </source>
</evidence>
<dbReference type="Gene3D" id="4.10.60.10">
    <property type="entry name" value="Zinc finger, CCHC-type"/>
    <property type="match status" value="1"/>
</dbReference>
<accession>A0A9Q1E7Q4</accession>
<dbReference type="GO" id="GO:0003964">
    <property type="term" value="F:RNA-directed DNA polymerase activity"/>
    <property type="evidence" value="ECO:0007669"/>
    <property type="project" value="UniProtKB-KW"/>
</dbReference>
<dbReference type="Gene3D" id="3.30.70.270">
    <property type="match status" value="1"/>
</dbReference>
<feature type="domain" description="CCHC-type" evidence="8">
    <location>
        <begin position="244"/>
        <end position="260"/>
    </location>
</feature>
<protein>
    <recommendedName>
        <fullName evidence="8">CCHC-type domain-containing protein</fullName>
    </recommendedName>
</protein>
<proteinExistence type="predicted"/>
<evidence type="ECO:0000313" key="10">
    <source>
        <dbReference type="Proteomes" id="UP001152622"/>
    </source>
</evidence>
<feature type="domain" description="CCHC-type" evidence="8">
    <location>
        <begin position="224"/>
        <end position="242"/>
    </location>
</feature>
<dbReference type="PANTHER" id="PTHR37984:SF11">
    <property type="entry name" value="INTEGRASE CATALYTIC DOMAIN-CONTAINING PROTEIN"/>
    <property type="match status" value="1"/>
</dbReference>
<keyword evidence="6" id="KW-0695">RNA-directed DNA polymerase</keyword>
<keyword evidence="1" id="KW-0808">Transferase</keyword>
<dbReference type="SMART" id="SM00343">
    <property type="entry name" value="ZnF_C2HC"/>
    <property type="match status" value="2"/>
</dbReference>
<name>A0A9Q1E7Q4_SYNKA</name>
<dbReference type="GO" id="GO:0003676">
    <property type="term" value="F:nucleic acid binding"/>
    <property type="evidence" value="ECO:0007669"/>
    <property type="project" value="InterPro"/>
</dbReference>
<dbReference type="Gene3D" id="3.10.20.370">
    <property type="match status" value="1"/>
</dbReference>
<evidence type="ECO:0000256" key="6">
    <source>
        <dbReference type="ARBA" id="ARBA00022918"/>
    </source>
</evidence>
<gene>
    <name evidence="9" type="ORF">SKAU_G00410880</name>
</gene>